<comment type="cofactor">
    <cofactor evidence="1">
        <name>Mn(2+)</name>
        <dbReference type="ChEBI" id="CHEBI:29035"/>
    </cofactor>
</comment>
<dbReference type="InterPro" id="IPR001932">
    <property type="entry name" value="PPM-type_phosphatase-like_dom"/>
</dbReference>
<dbReference type="Gene3D" id="3.60.40.10">
    <property type="entry name" value="PPM-type phosphatase domain"/>
    <property type="match status" value="1"/>
</dbReference>
<evidence type="ECO:0000256" key="1">
    <source>
        <dbReference type="ARBA" id="ARBA00001936"/>
    </source>
</evidence>
<evidence type="ECO:0000256" key="3">
    <source>
        <dbReference type="ARBA" id="ARBA00013081"/>
    </source>
</evidence>
<evidence type="ECO:0000313" key="12">
    <source>
        <dbReference type="EMBL" id="WAR24710.1"/>
    </source>
</evidence>
<dbReference type="Pfam" id="PF00481">
    <property type="entry name" value="PP2C"/>
    <property type="match status" value="2"/>
</dbReference>
<dbReference type="PROSITE" id="PS01032">
    <property type="entry name" value="PPM_1"/>
    <property type="match status" value="1"/>
</dbReference>
<keyword evidence="8" id="KW-0464">Manganese</keyword>
<dbReference type="PROSITE" id="PS51746">
    <property type="entry name" value="PPM_2"/>
    <property type="match status" value="1"/>
</dbReference>
<dbReference type="SMART" id="SM00332">
    <property type="entry name" value="PP2Cc"/>
    <property type="match status" value="1"/>
</dbReference>
<evidence type="ECO:0000256" key="6">
    <source>
        <dbReference type="ARBA" id="ARBA00022842"/>
    </source>
</evidence>
<evidence type="ECO:0000256" key="7">
    <source>
        <dbReference type="ARBA" id="ARBA00022912"/>
    </source>
</evidence>
<feature type="compositionally biased region" description="Gly residues" evidence="10">
    <location>
        <begin position="236"/>
        <end position="247"/>
    </location>
</feature>
<evidence type="ECO:0000256" key="8">
    <source>
        <dbReference type="ARBA" id="ARBA00023211"/>
    </source>
</evidence>
<evidence type="ECO:0000256" key="10">
    <source>
        <dbReference type="SAM" id="MobiDB-lite"/>
    </source>
</evidence>
<keyword evidence="6" id="KW-0460">Magnesium</keyword>
<keyword evidence="7 9" id="KW-0904">Protein phosphatase</keyword>
<evidence type="ECO:0000313" key="13">
    <source>
        <dbReference type="Proteomes" id="UP001164746"/>
    </source>
</evidence>
<dbReference type="PANTHER" id="PTHR13832">
    <property type="entry name" value="PROTEIN PHOSPHATASE 2C"/>
    <property type="match status" value="1"/>
</dbReference>
<organism evidence="12 13">
    <name type="scientific">Mya arenaria</name>
    <name type="common">Soft-shell clam</name>
    <dbReference type="NCBI Taxonomy" id="6604"/>
    <lineage>
        <taxon>Eukaryota</taxon>
        <taxon>Metazoa</taxon>
        <taxon>Spiralia</taxon>
        <taxon>Lophotrochozoa</taxon>
        <taxon>Mollusca</taxon>
        <taxon>Bivalvia</taxon>
        <taxon>Autobranchia</taxon>
        <taxon>Heteroconchia</taxon>
        <taxon>Euheterodonta</taxon>
        <taxon>Imparidentia</taxon>
        <taxon>Neoheterodontei</taxon>
        <taxon>Myida</taxon>
        <taxon>Myoidea</taxon>
        <taxon>Myidae</taxon>
        <taxon>Mya</taxon>
    </lineage>
</organism>
<evidence type="ECO:0000256" key="4">
    <source>
        <dbReference type="ARBA" id="ARBA00022723"/>
    </source>
</evidence>
<dbReference type="InterPro" id="IPR036457">
    <property type="entry name" value="PPM-type-like_dom_sf"/>
</dbReference>
<accession>A0ABY7FR67</accession>
<dbReference type="PANTHER" id="PTHR13832:SF803">
    <property type="entry name" value="PROTEIN PHOSPHATASE 1G"/>
    <property type="match status" value="1"/>
</dbReference>
<feature type="compositionally biased region" description="Polar residues" evidence="10">
    <location>
        <begin position="178"/>
        <end position="195"/>
    </location>
</feature>
<dbReference type="InterPro" id="IPR015655">
    <property type="entry name" value="PP2C"/>
</dbReference>
<dbReference type="SUPFAM" id="SSF81606">
    <property type="entry name" value="PP2C-like"/>
    <property type="match status" value="1"/>
</dbReference>
<feature type="domain" description="PPM-type phosphatase" evidence="11">
    <location>
        <begin position="23"/>
        <end position="418"/>
    </location>
</feature>
<dbReference type="EMBL" id="CP111024">
    <property type="protein sequence ID" value="WAR24710.1"/>
    <property type="molecule type" value="Genomic_DNA"/>
</dbReference>
<reference evidence="12" key="1">
    <citation type="submission" date="2022-11" db="EMBL/GenBank/DDBJ databases">
        <title>Centuries of genome instability and evolution in soft-shell clam transmissible cancer (bioRxiv).</title>
        <authorList>
            <person name="Hart S.F.M."/>
            <person name="Yonemitsu M.A."/>
            <person name="Giersch R.M."/>
            <person name="Beal B.F."/>
            <person name="Arriagada G."/>
            <person name="Davis B.W."/>
            <person name="Ostrander E.A."/>
            <person name="Goff S.P."/>
            <person name="Metzger M.J."/>
        </authorList>
    </citation>
    <scope>NUCLEOTIDE SEQUENCE</scope>
    <source>
        <strain evidence="12">MELC-2E11</strain>
        <tissue evidence="12">Siphon/mantle</tissue>
    </source>
</reference>
<feature type="region of interest" description="Disordered" evidence="10">
    <location>
        <begin position="424"/>
        <end position="475"/>
    </location>
</feature>
<evidence type="ECO:0000256" key="5">
    <source>
        <dbReference type="ARBA" id="ARBA00022801"/>
    </source>
</evidence>
<dbReference type="EC" id="3.1.3.16" evidence="3"/>
<feature type="region of interest" description="Disordered" evidence="10">
    <location>
        <begin position="131"/>
        <end position="247"/>
    </location>
</feature>
<gene>
    <name evidence="12" type="ORF">MAR_038379</name>
</gene>
<feature type="compositionally biased region" description="Low complexity" evidence="10">
    <location>
        <begin position="219"/>
        <end position="231"/>
    </location>
</feature>
<dbReference type="Proteomes" id="UP001164746">
    <property type="component" value="Chromosome 13"/>
</dbReference>
<dbReference type="CDD" id="cd00143">
    <property type="entry name" value="PP2Cc"/>
    <property type="match status" value="1"/>
</dbReference>
<evidence type="ECO:0000256" key="9">
    <source>
        <dbReference type="RuleBase" id="RU003465"/>
    </source>
</evidence>
<keyword evidence="5 9" id="KW-0378">Hydrolase</keyword>
<dbReference type="InterPro" id="IPR000222">
    <property type="entry name" value="PP2C_BS"/>
</dbReference>
<evidence type="ECO:0000256" key="2">
    <source>
        <dbReference type="ARBA" id="ARBA00006702"/>
    </source>
</evidence>
<name>A0ABY7FR67_MYAAR</name>
<feature type="compositionally biased region" description="Low complexity" evidence="10">
    <location>
        <begin position="143"/>
        <end position="170"/>
    </location>
</feature>
<protein>
    <recommendedName>
        <fullName evidence="3">protein-serine/threonine phosphatase</fullName>
        <ecNumber evidence="3">3.1.3.16</ecNumber>
    </recommendedName>
</protein>
<evidence type="ECO:0000259" key="11">
    <source>
        <dbReference type="PROSITE" id="PS51746"/>
    </source>
</evidence>
<keyword evidence="4" id="KW-0479">Metal-binding</keyword>
<sequence>MGVYLSAPITEKVSTDQKCPKYTYGASSMQGWRMTQEDAHNCISNFDEETNTSYFAVYDGHGDDEGMGRTERDMLVAEANMPIEELMAKYNSAGPAQTRLGKNALATNLDDKLDTEQPDNDNNLNVEKELRNSISDSGVEIDSASTTKDNTNSNNSIVSESKSSKTSIPNGETDVDSVESTGAKSADSCVTSSTSEKVDSETCGVSSSSGEPEAGGRDSGVSQSSSSGTSSKPEAGGSGLSKAGGSGMSTPGAHLSFCFQPGTDSGCTAVVTLISGDKVYVANAGDSRCVLCRDGKAVELSFDHKPEDEIERTRIEAAGGKVTNDGRDHWYKRNETKDLKDQMISPLPDIETATLGPQDENSLTSQETVDFVREQLMEPENAAKPSLVCEQLFDKCLAPNTMGDGTGCDNMTCIIIVFKAPARSSKRPATEIDHGDREAEPAEKRARTDNETQQTDGGSGEMSVEQSEVDSSHQS</sequence>
<comment type="similarity">
    <text evidence="2 9">Belongs to the PP2C family.</text>
</comment>
<feature type="compositionally biased region" description="Basic and acidic residues" evidence="10">
    <location>
        <begin position="428"/>
        <end position="450"/>
    </location>
</feature>
<keyword evidence="13" id="KW-1185">Reference proteome</keyword>
<proteinExistence type="inferred from homology"/>